<keyword evidence="2" id="KW-1185">Reference proteome</keyword>
<gene>
    <name evidence="1" type="ORF">F5891DRAFT_949182</name>
</gene>
<dbReference type="AlphaFoldDB" id="A0AAD4EA62"/>
<reference evidence="1" key="1">
    <citation type="journal article" date="2020" name="New Phytol.">
        <title>Comparative genomics reveals dynamic genome evolution in host specialist ectomycorrhizal fungi.</title>
        <authorList>
            <person name="Lofgren L.A."/>
            <person name="Nguyen N.H."/>
            <person name="Vilgalys R."/>
            <person name="Ruytinx J."/>
            <person name="Liao H.L."/>
            <person name="Branco S."/>
            <person name="Kuo A."/>
            <person name="LaButti K."/>
            <person name="Lipzen A."/>
            <person name="Andreopoulos W."/>
            <person name="Pangilinan J."/>
            <person name="Riley R."/>
            <person name="Hundley H."/>
            <person name="Na H."/>
            <person name="Barry K."/>
            <person name="Grigoriev I.V."/>
            <person name="Stajich J.E."/>
            <person name="Kennedy P.G."/>
        </authorList>
    </citation>
    <scope>NUCLEOTIDE SEQUENCE</scope>
    <source>
        <strain evidence="1">FC203</strain>
    </source>
</reference>
<protein>
    <submittedName>
        <fullName evidence="1">Uncharacterized protein</fullName>
    </submittedName>
</protein>
<comment type="caution">
    <text evidence="1">The sequence shown here is derived from an EMBL/GenBank/DDBJ whole genome shotgun (WGS) entry which is preliminary data.</text>
</comment>
<proteinExistence type="predicted"/>
<dbReference type="Proteomes" id="UP001195769">
    <property type="component" value="Unassembled WGS sequence"/>
</dbReference>
<dbReference type="RefSeq" id="XP_041227996.1">
    <property type="nucleotide sequence ID" value="XM_041374855.1"/>
</dbReference>
<dbReference type="EMBL" id="JABBWK010000017">
    <property type="protein sequence ID" value="KAG1902421.1"/>
    <property type="molecule type" value="Genomic_DNA"/>
</dbReference>
<dbReference type="GeneID" id="64669153"/>
<evidence type="ECO:0000313" key="2">
    <source>
        <dbReference type="Proteomes" id="UP001195769"/>
    </source>
</evidence>
<evidence type="ECO:0000313" key="1">
    <source>
        <dbReference type="EMBL" id="KAG1902421.1"/>
    </source>
</evidence>
<name>A0AAD4EA62_9AGAM</name>
<accession>A0AAD4EA62</accession>
<sequence length="189" mass="22009">MVELGSSNKLHVLNLGYGTILQLVDDNIPDPPAVSFANDILRLNAMWDDDTVHWLNESIITIQGHPIAVKYWPLLYHYCHNQQWKGTKSKWTDWRDVVEHYRRGTPDHFWADFKTDSVERMKFTAIVQKLCDERKAEHTALVERTHREFHAEFDDLFTYQQGGEGHVMTKPSAIARKYIELTTGLVVDD</sequence>
<organism evidence="1 2">
    <name type="scientific">Suillus fuscotomentosus</name>
    <dbReference type="NCBI Taxonomy" id="1912939"/>
    <lineage>
        <taxon>Eukaryota</taxon>
        <taxon>Fungi</taxon>
        <taxon>Dikarya</taxon>
        <taxon>Basidiomycota</taxon>
        <taxon>Agaricomycotina</taxon>
        <taxon>Agaricomycetes</taxon>
        <taxon>Agaricomycetidae</taxon>
        <taxon>Boletales</taxon>
        <taxon>Suillineae</taxon>
        <taxon>Suillaceae</taxon>
        <taxon>Suillus</taxon>
    </lineage>
</organism>